<proteinExistence type="predicted"/>
<evidence type="ECO:0000313" key="2">
    <source>
        <dbReference type="Proteomes" id="UP000589818"/>
    </source>
</evidence>
<evidence type="ECO:0000313" key="1">
    <source>
        <dbReference type="EMBL" id="MBB2889637.1"/>
    </source>
</evidence>
<sequence length="43" mass="4540">MPDTLFFPIAFVFASLLLSGCMKLPDEPPLLATPTTLGGTSQT</sequence>
<reference evidence="1" key="1">
    <citation type="submission" date="2020-08" db="EMBL/GenBank/DDBJ databases">
        <title>Plant associated metagenomes--Microbial community diversity and host control of community assembly across model and emerging plant ecological genomics systems.</title>
        <authorList>
            <person name="Dangl J."/>
        </authorList>
    </citation>
    <scope>NUCLEOTIDE SEQUENCE</scope>
    <source>
        <strain evidence="1">KD5</strain>
    </source>
</reference>
<organism evidence="1 2">
    <name type="scientific">Pseudomonas umsongensis</name>
    <dbReference type="NCBI Taxonomy" id="198618"/>
    <lineage>
        <taxon>Bacteria</taxon>
        <taxon>Pseudomonadati</taxon>
        <taxon>Pseudomonadota</taxon>
        <taxon>Gammaproteobacteria</taxon>
        <taxon>Pseudomonadales</taxon>
        <taxon>Pseudomonadaceae</taxon>
        <taxon>Pseudomonas</taxon>
    </lineage>
</organism>
<name>A0ACC5MLI4_9PSED</name>
<keyword evidence="2" id="KW-1185">Reference proteome</keyword>
<accession>A0ACC5MLI4</accession>
<protein>
    <submittedName>
        <fullName evidence="1">Uncharacterized protein</fullName>
    </submittedName>
</protein>
<gene>
    <name evidence="1" type="ORF">FHR69_005633</name>
</gene>
<comment type="caution">
    <text evidence="1">The sequence shown here is derived from an EMBL/GenBank/DDBJ whole genome shotgun (WGS) entry which is preliminary data.</text>
</comment>
<dbReference type="Proteomes" id="UP000589818">
    <property type="component" value="Unassembled WGS sequence"/>
</dbReference>
<dbReference type="EMBL" id="JACHVR010000007">
    <property type="protein sequence ID" value="MBB2889637.1"/>
    <property type="molecule type" value="Genomic_DNA"/>
</dbReference>